<evidence type="ECO:0000256" key="1">
    <source>
        <dbReference type="ARBA" id="ARBA00022801"/>
    </source>
</evidence>
<dbReference type="InterPro" id="IPR001279">
    <property type="entry name" value="Metallo-B-lactamas"/>
</dbReference>
<accession>A0A133S3W9</accession>
<dbReference type="Proteomes" id="UP000070226">
    <property type="component" value="Unassembled WGS sequence"/>
</dbReference>
<evidence type="ECO:0000313" key="3">
    <source>
        <dbReference type="EMBL" id="KXA63616.1"/>
    </source>
</evidence>
<name>A0A133S3W9_9FIRM</name>
<dbReference type="AlphaFoldDB" id="A0A133S3W9"/>
<dbReference type="InterPro" id="IPR050114">
    <property type="entry name" value="UPF0173_UPF0282_UlaG_hydrolase"/>
</dbReference>
<dbReference type="PANTHER" id="PTHR43546:SF9">
    <property type="entry name" value="L-ASCORBATE-6-PHOSPHATE LACTONASE ULAG-RELATED"/>
    <property type="match status" value="1"/>
</dbReference>
<dbReference type="Pfam" id="PF12706">
    <property type="entry name" value="Lactamase_B_2"/>
    <property type="match status" value="1"/>
</dbReference>
<dbReference type="EMBL" id="LRQT01000055">
    <property type="protein sequence ID" value="KXA63616.1"/>
    <property type="molecule type" value="Genomic_DNA"/>
</dbReference>
<evidence type="ECO:0000259" key="2">
    <source>
        <dbReference type="Pfam" id="PF12706"/>
    </source>
</evidence>
<dbReference type="PATRIC" id="fig|39777.7.peg.1221"/>
<dbReference type="Gene3D" id="3.60.15.10">
    <property type="entry name" value="Ribonuclease Z/Hydroxyacylglutathione hydrolase-like"/>
    <property type="match status" value="1"/>
</dbReference>
<proteinExistence type="predicted"/>
<protein>
    <recommendedName>
        <fullName evidence="2">Metallo-beta-lactamase domain-containing protein</fullName>
    </recommendedName>
</protein>
<dbReference type="RefSeq" id="WP_060807675.1">
    <property type="nucleotide sequence ID" value="NZ_KQ958093.1"/>
</dbReference>
<dbReference type="SUPFAM" id="SSF56281">
    <property type="entry name" value="Metallo-hydrolase/oxidoreductase"/>
    <property type="match status" value="1"/>
</dbReference>
<keyword evidence="1" id="KW-0378">Hydrolase</keyword>
<organism evidence="3">
    <name type="scientific">Veillonella atypica</name>
    <dbReference type="NCBI Taxonomy" id="39777"/>
    <lineage>
        <taxon>Bacteria</taxon>
        <taxon>Bacillati</taxon>
        <taxon>Bacillota</taxon>
        <taxon>Negativicutes</taxon>
        <taxon>Veillonellales</taxon>
        <taxon>Veillonellaceae</taxon>
        <taxon>Veillonella</taxon>
    </lineage>
</organism>
<gene>
    <name evidence="3" type="ORF">HMPREF3233_01255</name>
</gene>
<comment type="caution">
    <text evidence="3">The sequence shown here is derived from an EMBL/GenBank/DDBJ whole genome shotgun (WGS) entry which is preliminary data.</text>
</comment>
<evidence type="ECO:0000313" key="4">
    <source>
        <dbReference type="Proteomes" id="UP000070226"/>
    </source>
</evidence>
<reference evidence="3 4" key="1">
    <citation type="submission" date="2016-01" db="EMBL/GenBank/DDBJ databases">
        <authorList>
            <person name="Oliw E.H."/>
        </authorList>
    </citation>
    <scope>NUCLEOTIDE SEQUENCE [LARGE SCALE GENOMIC DNA]</scope>
    <source>
        <strain evidence="3 4">CMW7756B</strain>
    </source>
</reference>
<sequence>MTQYTHIRNATGKLTIKNTTFLIDPFLAPKDTYPGFEGTFNYQQRMPMVDLPLSMDDLLSNVTAVVVTHTHLDHWDDTAIKSIPKSLPIFVQNTADKELIISQGFNDVRIIFESLEFNGITLRKTGGSHGTVEMYANPVLAPLAGDAMGVIFEAEGEPTVYLVGDTVWTSDVEKALLRFDPNVIIMNTGYAQVLGFEDSIIMGTKDIGRMVVRKPEAKIIAVHMDTVNHTATSRKDVHKFIKGTLIESHVAVPEDGETIIL</sequence>
<feature type="domain" description="Metallo-beta-lactamase" evidence="2">
    <location>
        <begin position="20"/>
        <end position="224"/>
    </location>
</feature>
<dbReference type="PANTHER" id="PTHR43546">
    <property type="entry name" value="UPF0173 METAL-DEPENDENT HYDROLASE MJ1163-RELATED"/>
    <property type="match status" value="1"/>
</dbReference>
<dbReference type="InterPro" id="IPR036866">
    <property type="entry name" value="RibonucZ/Hydroxyglut_hydro"/>
</dbReference>
<dbReference type="GO" id="GO:0016787">
    <property type="term" value="F:hydrolase activity"/>
    <property type="evidence" value="ECO:0007669"/>
    <property type="project" value="UniProtKB-KW"/>
</dbReference>